<name>A0A9I9EHY2_CUCME</name>
<accession>A0A9I9EHY2</accession>
<organism evidence="2">
    <name type="scientific">Cucumis melo</name>
    <name type="common">Muskmelon</name>
    <dbReference type="NCBI Taxonomy" id="3656"/>
    <lineage>
        <taxon>Eukaryota</taxon>
        <taxon>Viridiplantae</taxon>
        <taxon>Streptophyta</taxon>
        <taxon>Embryophyta</taxon>
        <taxon>Tracheophyta</taxon>
        <taxon>Spermatophyta</taxon>
        <taxon>Magnoliopsida</taxon>
        <taxon>eudicotyledons</taxon>
        <taxon>Gunneridae</taxon>
        <taxon>Pentapetalae</taxon>
        <taxon>rosids</taxon>
        <taxon>fabids</taxon>
        <taxon>Cucurbitales</taxon>
        <taxon>Cucurbitaceae</taxon>
        <taxon>Benincaseae</taxon>
        <taxon>Cucumis</taxon>
    </lineage>
</organism>
<protein>
    <recommendedName>
        <fullName evidence="3">Transmembrane protein</fullName>
    </recommendedName>
</protein>
<dbReference type="Gramene" id="MELO3C033989.2.1">
    <property type="protein sequence ID" value="MELO3C033989.2.1"/>
    <property type="gene ID" value="MELO3C033989.2"/>
</dbReference>
<evidence type="ECO:0000313" key="2">
    <source>
        <dbReference type="EnsemblPlants" id="MELO3C033989.2.1"/>
    </source>
</evidence>
<sequence>MGSYKKHLIFLATLLYLMLFLSTYGAARILDPNGNMNKVQEIKMIVVGRIVRRDLAHGGNYGPGLQ</sequence>
<feature type="chain" id="PRO_5039889830" description="Transmembrane protein" evidence="1">
    <location>
        <begin position="28"/>
        <end position="66"/>
    </location>
</feature>
<evidence type="ECO:0000256" key="1">
    <source>
        <dbReference type="SAM" id="SignalP"/>
    </source>
</evidence>
<feature type="signal peptide" evidence="1">
    <location>
        <begin position="1"/>
        <end position="27"/>
    </location>
</feature>
<proteinExistence type="predicted"/>
<evidence type="ECO:0008006" key="3">
    <source>
        <dbReference type="Google" id="ProtNLM"/>
    </source>
</evidence>
<keyword evidence="1" id="KW-0732">Signal</keyword>
<dbReference type="AlphaFoldDB" id="A0A9I9EHY2"/>
<reference evidence="2" key="1">
    <citation type="submission" date="2023-03" db="UniProtKB">
        <authorList>
            <consortium name="EnsemblPlants"/>
        </authorList>
    </citation>
    <scope>IDENTIFICATION</scope>
</reference>
<dbReference type="EnsemblPlants" id="MELO3C033989.2.1">
    <property type="protein sequence ID" value="MELO3C033989.2.1"/>
    <property type="gene ID" value="MELO3C033989.2"/>
</dbReference>